<keyword evidence="1" id="KW-0805">Transcription regulation</keyword>
<evidence type="ECO:0000256" key="1">
    <source>
        <dbReference type="ARBA" id="ARBA00023015"/>
    </source>
</evidence>
<dbReference type="PROSITE" id="PS50888">
    <property type="entry name" value="BHLH"/>
    <property type="match status" value="1"/>
</dbReference>
<protein>
    <recommendedName>
        <fullName evidence="4">BHLH domain-containing protein</fullName>
    </recommendedName>
</protein>
<name>A0A4Y7IUX6_PAPSO</name>
<evidence type="ECO:0000313" key="5">
    <source>
        <dbReference type="EMBL" id="RZC51298.1"/>
    </source>
</evidence>
<accession>A0A4Y7IUX6</accession>
<evidence type="ECO:0000313" key="6">
    <source>
        <dbReference type="Proteomes" id="UP000316621"/>
    </source>
</evidence>
<dbReference type="GO" id="GO:0046983">
    <property type="term" value="F:protein dimerization activity"/>
    <property type="evidence" value="ECO:0007669"/>
    <property type="project" value="InterPro"/>
</dbReference>
<dbReference type="Gramene" id="RZC51298">
    <property type="protein sequence ID" value="RZC51298"/>
    <property type="gene ID" value="C5167_019723"/>
</dbReference>
<dbReference type="OMA" id="ATHEYIQ"/>
<organism evidence="5 6">
    <name type="scientific">Papaver somniferum</name>
    <name type="common">Opium poppy</name>
    <dbReference type="NCBI Taxonomy" id="3469"/>
    <lineage>
        <taxon>Eukaryota</taxon>
        <taxon>Viridiplantae</taxon>
        <taxon>Streptophyta</taxon>
        <taxon>Embryophyta</taxon>
        <taxon>Tracheophyta</taxon>
        <taxon>Spermatophyta</taxon>
        <taxon>Magnoliopsida</taxon>
        <taxon>Ranunculales</taxon>
        <taxon>Papaveraceae</taxon>
        <taxon>Papaveroideae</taxon>
        <taxon>Papaver</taxon>
    </lineage>
</organism>
<dbReference type="EMBL" id="CM010716">
    <property type="protein sequence ID" value="RZC51298.1"/>
    <property type="molecule type" value="Genomic_DNA"/>
</dbReference>
<feature type="compositionally biased region" description="Low complexity" evidence="3">
    <location>
        <begin position="1"/>
        <end position="20"/>
    </location>
</feature>
<gene>
    <name evidence="5" type="ORF">C5167_019723</name>
</gene>
<dbReference type="Gene3D" id="4.10.280.10">
    <property type="entry name" value="Helix-loop-helix DNA-binding domain"/>
    <property type="match status" value="1"/>
</dbReference>
<feature type="domain" description="BHLH" evidence="4">
    <location>
        <begin position="13"/>
        <end position="63"/>
    </location>
</feature>
<dbReference type="OrthoDB" id="1910986at2759"/>
<feature type="region of interest" description="Disordered" evidence="3">
    <location>
        <begin position="1"/>
        <end position="30"/>
    </location>
</feature>
<evidence type="ECO:0000259" key="4">
    <source>
        <dbReference type="PROSITE" id="PS50888"/>
    </source>
</evidence>
<sequence length="187" mass="20951">MNSSHGSHSSSCSSSSSPRSSSEERGNNLSQQLQTLQSMIPNIPGTADERSILEATHEYIQRIHEETESIERELLQRRRSTTTPGSSSSSLVGVRPKISSMEIDDLMIEGRFVVKISWRRGFSENGHVQRVLEDCLSITMTSILDDDNDPDCMLTTAFVKVKEGTRMTEEQLRDQLMNIAARYGLMP</sequence>
<evidence type="ECO:0000256" key="3">
    <source>
        <dbReference type="SAM" id="MobiDB-lite"/>
    </source>
</evidence>
<keyword evidence="6" id="KW-1185">Reference proteome</keyword>
<proteinExistence type="predicted"/>
<dbReference type="SUPFAM" id="SSF47459">
    <property type="entry name" value="HLH, helix-loop-helix DNA-binding domain"/>
    <property type="match status" value="1"/>
</dbReference>
<evidence type="ECO:0000256" key="2">
    <source>
        <dbReference type="ARBA" id="ARBA00023163"/>
    </source>
</evidence>
<reference evidence="5 6" key="1">
    <citation type="journal article" date="2018" name="Science">
        <title>The opium poppy genome and morphinan production.</title>
        <authorList>
            <person name="Guo L."/>
            <person name="Winzer T."/>
            <person name="Yang X."/>
            <person name="Li Y."/>
            <person name="Ning Z."/>
            <person name="He Z."/>
            <person name="Teodor R."/>
            <person name="Lu Y."/>
            <person name="Bowser T.A."/>
            <person name="Graham I.A."/>
            <person name="Ye K."/>
        </authorList>
    </citation>
    <scope>NUCLEOTIDE SEQUENCE [LARGE SCALE GENOMIC DNA]</scope>
    <source>
        <strain evidence="6">cv. HN1</strain>
        <tissue evidence="5">Leaves</tissue>
    </source>
</reference>
<keyword evidence="2" id="KW-0804">Transcription</keyword>
<dbReference type="InterPro" id="IPR036638">
    <property type="entry name" value="HLH_DNA-bd_sf"/>
</dbReference>
<dbReference type="InterPro" id="IPR011598">
    <property type="entry name" value="bHLH_dom"/>
</dbReference>
<dbReference type="Proteomes" id="UP000316621">
    <property type="component" value="Chromosome 2"/>
</dbReference>
<dbReference type="AlphaFoldDB" id="A0A4Y7IUX6"/>